<evidence type="ECO:0000313" key="2">
    <source>
        <dbReference type="Proteomes" id="UP000323521"/>
    </source>
</evidence>
<dbReference type="InterPro" id="IPR008031">
    <property type="entry name" value="MtmB_MeTrfase"/>
</dbReference>
<reference evidence="1 2" key="1">
    <citation type="submission" date="2016-10" db="EMBL/GenBank/DDBJ databases">
        <title>Complete Genome Sequence of Peptococcaceae strain DCMF.</title>
        <authorList>
            <person name="Edwards R.J."/>
            <person name="Holland S.I."/>
            <person name="Deshpande N.P."/>
            <person name="Wong Y.K."/>
            <person name="Ertan H."/>
            <person name="Manefield M."/>
            <person name="Russell T.L."/>
            <person name="Lee M.J."/>
        </authorList>
    </citation>
    <scope>NUCLEOTIDE SEQUENCE [LARGE SCALE GENOMIC DNA]</scope>
    <source>
        <strain evidence="1 2">DCMF</strain>
    </source>
</reference>
<dbReference type="KEGG" id="fwa:DCMF_24475"/>
<dbReference type="Pfam" id="PF05369">
    <property type="entry name" value="MtmB"/>
    <property type="match status" value="1"/>
</dbReference>
<dbReference type="GO" id="GO:0032259">
    <property type="term" value="P:methylation"/>
    <property type="evidence" value="ECO:0007669"/>
    <property type="project" value="InterPro"/>
</dbReference>
<dbReference type="Proteomes" id="UP000323521">
    <property type="component" value="Chromosome"/>
</dbReference>
<evidence type="ECO:0000313" key="1">
    <source>
        <dbReference type="EMBL" id="ATW27486.1"/>
    </source>
</evidence>
<dbReference type="RefSeq" id="WP_148136851.1">
    <property type="nucleotide sequence ID" value="NZ_CP017634.1"/>
</dbReference>
<evidence type="ECO:0008006" key="3">
    <source>
        <dbReference type="Google" id="ProtNLM"/>
    </source>
</evidence>
<dbReference type="GO" id="GO:0008168">
    <property type="term" value="F:methyltransferase activity"/>
    <property type="evidence" value="ECO:0007669"/>
    <property type="project" value="InterPro"/>
</dbReference>
<dbReference type="SUPFAM" id="SSF75098">
    <property type="entry name" value="Monomethylamine methyltransferase MtmB"/>
    <property type="match status" value="1"/>
</dbReference>
<sequence>MAYRMWEIMERARKGPFMEQEDFIYNRIIPNMREVVKKYGIKYDPAHPIPADDDLADRVWQAAVEFFLKTGVYNQDTHRIIECTEREVKEALYAAPDHYLVGTGKEERTFGHREVEDQRPPFVIMSPDITYDEPDHLASCLAYLKEPLMDGICSPLLEEFMGMKIRAGSPVELGGCIEHAMNLRQAAKLVGRPGMFFVAVGTAESDMAQIAVSDNDWGVRTTDGRLVGTITEMMTNNAMLNKAAHYQQFGCFGGSLTGAIFGGYAGGAEGTAVLETAYHLKGLMVHQCQFQQSFPFHLQYGSNTGREMLWVVSIFSQAVARNSHLVQDSNGFANAGPGTDMLYYETAAHALASTVSGNNLWEMAPARNKHHNRGTPLECRLAAEVGHAVARQGMTRAQANEIAQKLLAKYEEQISTAPMGKTFQEMYDVRRAVAKPEFEDQYYRIKEEIAGMGIQFIY</sequence>
<organism evidence="1 2">
    <name type="scientific">Formimonas warabiya</name>
    <dbReference type="NCBI Taxonomy" id="1761012"/>
    <lineage>
        <taxon>Bacteria</taxon>
        <taxon>Bacillati</taxon>
        <taxon>Bacillota</taxon>
        <taxon>Clostridia</taxon>
        <taxon>Eubacteriales</taxon>
        <taxon>Peptococcaceae</taxon>
        <taxon>Candidatus Formimonas</taxon>
    </lineage>
</organism>
<protein>
    <recommendedName>
        <fullName evidence="3">Monomethylamine:corrinoid methyltransferase</fullName>
    </recommendedName>
</protein>
<dbReference type="EMBL" id="CP017634">
    <property type="protein sequence ID" value="ATW27486.1"/>
    <property type="molecule type" value="Genomic_DNA"/>
</dbReference>
<proteinExistence type="predicted"/>
<dbReference type="InterPro" id="IPR036655">
    <property type="entry name" value="MtmB_sf"/>
</dbReference>
<dbReference type="OrthoDB" id="1955833at2"/>
<gene>
    <name evidence="1" type="ORF">DCMF_24475</name>
</gene>
<dbReference type="AlphaFoldDB" id="A0A3G1KYD0"/>
<accession>A0A3G1KYD0</accession>
<dbReference type="Gene3D" id="3.20.20.460">
    <property type="entry name" value="Monomethylamine methyltransferase MtmB"/>
    <property type="match status" value="1"/>
</dbReference>
<name>A0A3G1KYD0_FORW1</name>
<keyword evidence="2" id="KW-1185">Reference proteome</keyword>